<dbReference type="GO" id="GO:0004156">
    <property type="term" value="F:dihydropteroate synthase activity"/>
    <property type="evidence" value="ECO:0007669"/>
    <property type="project" value="UniProtKB-EC"/>
</dbReference>
<keyword evidence="3" id="KW-1185">Reference proteome</keyword>
<dbReference type="Pfam" id="PF00809">
    <property type="entry name" value="Pterin_bind"/>
    <property type="match status" value="1"/>
</dbReference>
<proteinExistence type="predicted"/>
<accession>A0ABV9LQW2</accession>
<name>A0ABV9LQW2_9ACTN</name>
<dbReference type="InterPro" id="IPR000489">
    <property type="entry name" value="Pterin-binding_dom"/>
</dbReference>
<reference evidence="3" key="1">
    <citation type="journal article" date="2019" name="Int. J. Syst. Evol. Microbiol.">
        <title>The Global Catalogue of Microorganisms (GCM) 10K type strain sequencing project: providing services to taxonomists for standard genome sequencing and annotation.</title>
        <authorList>
            <consortium name="The Broad Institute Genomics Platform"/>
            <consortium name="The Broad Institute Genome Sequencing Center for Infectious Disease"/>
            <person name="Wu L."/>
            <person name="Ma J."/>
        </authorList>
    </citation>
    <scope>NUCLEOTIDE SEQUENCE [LARGE SCALE GENOMIC DNA]</scope>
    <source>
        <strain evidence="3">CCUG 62763</strain>
    </source>
</reference>
<comment type="caution">
    <text evidence="2">The sequence shown here is derived from an EMBL/GenBank/DDBJ whole genome shotgun (WGS) entry which is preliminary data.</text>
</comment>
<dbReference type="PROSITE" id="PS50972">
    <property type="entry name" value="PTERIN_BINDING"/>
    <property type="match status" value="1"/>
</dbReference>
<sequence length="81" mass="8078">MALLASLGASTGLGVPVVVGLSREPVLGRLTGRSAGDRLPGSLAAALVPVRRSASVVRVHDAAARDVLAVRDAVRTGATVP</sequence>
<organism evidence="2 3">
    <name type="scientific">Geodermatophilus arenarius</name>
    <dbReference type="NCBI Taxonomy" id="1137990"/>
    <lineage>
        <taxon>Bacteria</taxon>
        <taxon>Bacillati</taxon>
        <taxon>Actinomycetota</taxon>
        <taxon>Actinomycetes</taxon>
        <taxon>Geodermatophilales</taxon>
        <taxon>Geodermatophilaceae</taxon>
        <taxon>Geodermatophilus</taxon>
    </lineage>
</organism>
<evidence type="ECO:0000313" key="3">
    <source>
        <dbReference type="Proteomes" id="UP001596025"/>
    </source>
</evidence>
<gene>
    <name evidence="2" type="ORF">ACFO3M_21005</name>
</gene>
<dbReference type="SUPFAM" id="SSF51717">
    <property type="entry name" value="Dihydropteroate synthetase-like"/>
    <property type="match status" value="1"/>
</dbReference>
<dbReference type="EC" id="2.5.1.15" evidence="2"/>
<dbReference type="Proteomes" id="UP001596025">
    <property type="component" value="Unassembled WGS sequence"/>
</dbReference>
<keyword evidence="2" id="KW-0808">Transferase</keyword>
<evidence type="ECO:0000313" key="2">
    <source>
        <dbReference type="EMBL" id="MFC4695893.1"/>
    </source>
</evidence>
<evidence type="ECO:0000259" key="1">
    <source>
        <dbReference type="PROSITE" id="PS50972"/>
    </source>
</evidence>
<dbReference type="InterPro" id="IPR011005">
    <property type="entry name" value="Dihydropteroate_synth-like_sf"/>
</dbReference>
<feature type="domain" description="Pterin-binding" evidence="1">
    <location>
        <begin position="1"/>
        <end position="75"/>
    </location>
</feature>
<dbReference type="RefSeq" id="WP_387993605.1">
    <property type="nucleotide sequence ID" value="NZ_JBHSGR010000030.1"/>
</dbReference>
<protein>
    <submittedName>
        <fullName evidence="2">Dihydropteroate synthase</fullName>
        <ecNumber evidence="2">2.5.1.15</ecNumber>
    </submittedName>
</protein>
<dbReference type="EMBL" id="JBHSGR010000030">
    <property type="protein sequence ID" value="MFC4695893.1"/>
    <property type="molecule type" value="Genomic_DNA"/>
</dbReference>
<dbReference type="Gene3D" id="3.20.20.20">
    <property type="entry name" value="Dihydropteroate synthase-like"/>
    <property type="match status" value="1"/>
</dbReference>